<protein>
    <recommendedName>
        <fullName evidence="5">RING-type domain-containing protein</fullName>
    </recommendedName>
</protein>
<evidence type="ECO:0000313" key="6">
    <source>
        <dbReference type="EMBL" id="OMJ88709.1"/>
    </source>
</evidence>
<dbReference type="PANTHER" id="PTHR47177:SF3">
    <property type="entry name" value="F18C1.6 PROTEIN"/>
    <property type="match status" value="1"/>
</dbReference>
<dbReference type="EMBL" id="MPUH01000143">
    <property type="protein sequence ID" value="OMJ88709.1"/>
    <property type="molecule type" value="Genomic_DNA"/>
</dbReference>
<dbReference type="GO" id="GO:0008270">
    <property type="term" value="F:zinc ion binding"/>
    <property type="evidence" value="ECO:0007669"/>
    <property type="project" value="UniProtKB-KW"/>
</dbReference>
<feature type="domain" description="RING-type" evidence="5">
    <location>
        <begin position="12"/>
        <end position="51"/>
    </location>
</feature>
<evidence type="ECO:0000256" key="4">
    <source>
        <dbReference type="PROSITE-ProRule" id="PRU00175"/>
    </source>
</evidence>
<accession>A0A1R2CI45</accession>
<gene>
    <name evidence="6" type="ORF">SteCoe_9250</name>
</gene>
<keyword evidence="7" id="KW-1185">Reference proteome</keyword>
<dbReference type="Pfam" id="PF13639">
    <property type="entry name" value="zf-RING_2"/>
    <property type="match status" value="1"/>
</dbReference>
<dbReference type="Proteomes" id="UP000187209">
    <property type="component" value="Unassembled WGS sequence"/>
</dbReference>
<keyword evidence="1" id="KW-0479">Metal-binding</keyword>
<dbReference type="AlphaFoldDB" id="A0A1R2CI45"/>
<dbReference type="OrthoDB" id="428832at2759"/>
<dbReference type="PROSITE" id="PS00518">
    <property type="entry name" value="ZF_RING_1"/>
    <property type="match status" value="1"/>
</dbReference>
<dbReference type="SUPFAM" id="SSF57850">
    <property type="entry name" value="RING/U-box"/>
    <property type="match status" value="1"/>
</dbReference>
<dbReference type="InterPro" id="IPR017907">
    <property type="entry name" value="Znf_RING_CS"/>
</dbReference>
<evidence type="ECO:0000256" key="1">
    <source>
        <dbReference type="ARBA" id="ARBA00022723"/>
    </source>
</evidence>
<dbReference type="InterPro" id="IPR001841">
    <property type="entry name" value="Znf_RING"/>
</dbReference>
<reference evidence="6 7" key="1">
    <citation type="submission" date="2016-11" db="EMBL/GenBank/DDBJ databases">
        <title>The macronuclear genome of Stentor coeruleus: a giant cell with tiny introns.</title>
        <authorList>
            <person name="Slabodnick M."/>
            <person name="Ruby J.G."/>
            <person name="Reiff S.B."/>
            <person name="Swart E.C."/>
            <person name="Gosai S."/>
            <person name="Prabakaran S."/>
            <person name="Witkowska E."/>
            <person name="Larue G.E."/>
            <person name="Fisher S."/>
            <person name="Freeman R.M."/>
            <person name="Gunawardena J."/>
            <person name="Chu W."/>
            <person name="Stover N.A."/>
            <person name="Gregory B.D."/>
            <person name="Nowacki M."/>
            <person name="Derisi J."/>
            <person name="Roy S.W."/>
            <person name="Marshall W.F."/>
            <person name="Sood P."/>
        </authorList>
    </citation>
    <scope>NUCLEOTIDE SEQUENCE [LARGE SCALE GENOMIC DNA]</scope>
    <source>
        <strain evidence="6">WM001</strain>
    </source>
</reference>
<dbReference type="PANTHER" id="PTHR47177">
    <property type="entry name" value="F18C1.6 PROTEIN"/>
    <property type="match status" value="1"/>
</dbReference>
<keyword evidence="2 4" id="KW-0863">Zinc-finger</keyword>
<name>A0A1R2CI45_9CILI</name>
<proteinExistence type="predicted"/>
<dbReference type="Gene3D" id="3.30.40.10">
    <property type="entry name" value="Zinc/RING finger domain, C3HC4 (zinc finger)"/>
    <property type="match status" value="1"/>
</dbReference>
<evidence type="ECO:0000313" key="7">
    <source>
        <dbReference type="Proteomes" id="UP000187209"/>
    </source>
</evidence>
<evidence type="ECO:0000256" key="2">
    <source>
        <dbReference type="ARBA" id="ARBA00022771"/>
    </source>
</evidence>
<comment type="caution">
    <text evidence="6">The sequence shown here is derived from an EMBL/GenBank/DDBJ whole genome shotgun (WGS) entry which is preliminary data.</text>
</comment>
<dbReference type="PROSITE" id="PS50089">
    <property type="entry name" value="ZF_RING_2"/>
    <property type="match status" value="1"/>
</dbReference>
<keyword evidence="3" id="KW-0862">Zinc</keyword>
<dbReference type="InterPro" id="IPR013083">
    <property type="entry name" value="Znf_RING/FYVE/PHD"/>
</dbReference>
<evidence type="ECO:0000256" key="3">
    <source>
        <dbReference type="ARBA" id="ARBA00022833"/>
    </source>
</evidence>
<dbReference type="SMART" id="SM00184">
    <property type="entry name" value="RING"/>
    <property type="match status" value="1"/>
</dbReference>
<evidence type="ECO:0000259" key="5">
    <source>
        <dbReference type="PROSITE" id="PS50089"/>
    </source>
</evidence>
<organism evidence="6 7">
    <name type="scientific">Stentor coeruleus</name>
    <dbReference type="NCBI Taxonomy" id="5963"/>
    <lineage>
        <taxon>Eukaryota</taxon>
        <taxon>Sar</taxon>
        <taxon>Alveolata</taxon>
        <taxon>Ciliophora</taxon>
        <taxon>Postciliodesmatophora</taxon>
        <taxon>Heterotrichea</taxon>
        <taxon>Heterotrichida</taxon>
        <taxon>Stentoridae</taxon>
        <taxon>Stentor</taxon>
    </lineage>
</organism>
<sequence length="112" mass="13041">MKTRFMSKAKICGICLSEISVQGCVGSCCHEFCFECISKWSDIENKCPICKVRFLTITSEFKRKQYRSRKLKKKVNYVNYKTQKCSVNLLSLIETAEQLLTQELNRFFNSTS</sequence>